<dbReference type="EMBL" id="ACZI02000002">
    <property type="protein sequence ID" value="EFV13369.1"/>
    <property type="molecule type" value="Genomic_DNA"/>
</dbReference>
<protein>
    <recommendedName>
        <fullName evidence="3">MspA protein</fullName>
    </recommendedName>
</protein>
<dbReference type="AlphaFoldDB" id="E5XQJ5"/>
<accession>E5XQJ5</accession>
<dbReference type="eggNOG" id="ENOG5033UEF">
    <property type="taxonomic scope" value="Bacteria"/>
</dbReference>
<keyword evidence="2" id="KW-1185">Reference proteome</keyword>
<reference evidence="1 2" key="1">
    <citation type="journal article" date="2011" name="Stand. Genomic Sci.">
        <title>High quality draft genome sequence of Segniliparus rugosus CDC 945(T)= (ATCC BAA-974(T)).</title>
        <authorList>
            <person name="Earl A.M."/>
            <person name="Desjardins C.A."/>
            <person name="Fitzgerald M.G."/>
            <person name="Arachchi H.M."/>
            <person name="Zeng Q."/>
            <person name="Mehta T."/>
            <person name="Griggs A."/>
            <person name="Birren B.W."/>
            <person name="Toney N.C."/>
            <person name="Carr J."/>
            <person name="Posey J."/>
            <person name="Butler W.R."/>
        </authorList>
    </citation>
    <scope>NUCLEOTIDE SEQUENCE [LARGE SCALE GENOMIC DNA]</scope>
    <source>
        <strain evidence="2">ATCC BAA-974 / DSM 45345 / CCUG 50838 / CIP 108380 / JCM 13579 / CDC 945</strain>
    </source>
</reference>
<gene>
    <name evidence="1" type="ORF">HMPREF9336_01758</name>
</gene>
<dbReference type="OrthoDB" id="4540215at2"/>
<evidence type="ECO:0000313" key="2">
    <source>
        <dbReference type="Proteomes" id="UP000004816"/>
    </source>
</evidence>
<name>E5XQJ5_SEGRC</name>
<dbReference type="Proteomes" id="UP000004816">
    <property type="component" value="Unassembled WGS sequence"/>
</dbReference>
<evidence type="ECO:0008006" key="3">
    <source>
        <dbReference type="Google" id="ProtNLM"/>
    </source>
</evidence>
<dbReference type="InterPro" id="IPR015286">
    <property type="entry name" value="Porin_fam_mycobact-type"/>
</dbReference>
<dbReference type="Gene3D" id="2.60.40.1650">
    <property type="entry name" value="Porin MspA (Ig-like beta-sandwich domain)"/>
    <property type="match status" value="2"/>
</dbReference>
<dbReference type="RefSeq" id="WP_007469511.1">
    <property type="nucleotide sequence ID" value="NZ_KI391953.1"/>
</dbReference>
<dbReference type="HOGENOM" id="CLU_067810_0_0_11"/>
<comment type="caution">
    <text evidence="1">The sequence shown here is derived from an EMBL/GenBank/DDBJ whole genome shotgun (WGS) entry which is preliminary data.</text>
</comment>
<evidence type="ECO:0000313" key="1">
    <source>
        <dbReference type="EMBL" id="EFV13369.1"/>
    </source>
</evidence>
<proteinExistence type="predicted"/>
<dbReference type="Pfam" id="PF09203">
    <property type="entry name" value="MspA"/>
    <property type="match status" value="1"/>
</dbReference>
<organism evidence="1 2">
    <name type="scientific">Segniliparus rugosus (strain ATCC BAA-974 / DSM 45345 / CCUG 50838 / CIP 108380 / JCM 13579 / CDC 945)</name>
    <dbReference type="NCBI Taxonomy" id="679197"/>
    <lineage>
        <taxon>Bacteria</taxon>
        <taxon>Bacillati</taxon>
        <taxon>Actinomycetota</taxon>
        <taxon>Actinomycetes</taxon>
        <taxon>Mycobacteriales</taxon>
        <taxon>Segniliparaceae</taxon>
        <taxon>Segniliparus</taxon>
    </lineage>
</organism>
<sequence length="279" mass="28411">MFPSKGRVAASGAPYGSGVRRALTALVAGLGAWGTLLSSSSPALADNTVDLPDDSITQTLPDGTMVTLSVRDQYAIISPAMVAVQTSRNIWANGTVRVDIEGHSDEGRITPGYIVGCQFTFGAQAGGSFNGGTGNTGTGLNANAIGGALNSVGGAVGSITSPQSIPGAILNGAQGVGNSLGPVASAYLPSGGIGFSIGPGQAIDYPMLRIEEPDDYGNQTFDTYFAFAGSHGGITYTDVTFKVDGCAGYAQARPYSRVRIKNSTTMAWVTIWGPPFSIG</sequence>